<dbReference type="InterPro" id="IPR018189">
    <property type="entry name" value="Phosphoglucose_isomerase_CS"/>
</dbReference>
<feature type="non-terminal residue" evidence="4">
    <location>
        <position position="1"/>
    </location>
</feature>
<dbReference type="PANTHER" id="PTHR11469:SF1">
    <property type="entry name" value="GLUCOSE-6-PHOSPHATE ISOMERASE"/>
    <property type="match status" value="1"/>
</dbReference>
<protein>
    <submittedName>
        <fullName evidence="4">Glucose-6-phosphate isomerase</fullName>
        <ecNumber evidence="4">5.3.1.9</ecNumber>
    </submittedName>
</protein>
<dbReference type="Gene3D" id="3.40.50.10490">
    <property type="entry name" value="Glucose-6-phosphate isomerase like protein, domain 1"/>
    <property type="match status" value="1"/>
</dbReference>
<dbReference type="GO" id="GO:0097367">
    <property type="term" value="F:carbohydrate derivative binding"/>
    <property type="evidence" value="ECO:0007669"/>
    <property type="project" value="InterPro"/>
</dbReference>
<dbReference type="EMBL" id="UOER01000068">
    <property type="protein sequence ID" value="VAW20159.1"/>
    <property type="molecule type" value="Genomic_DNA"/>
</dbReference>
<organism evidence="4">
    <name type="scientific">hydrothermal vent metagenome</name>
    <dbReference type="NCBI Taxonomy" id="652676"/>
    <lineage>
        <taxon>unclassified sequences</taxon>
        <taxon>metagenomes</taxon>
        <taxon>ecological metagenomes</taxon>
    </lineage>
</organism>
<evidence type="ECO:0000256" key="1">
    <source>
        <dbReference type="ARBA" id="ARBA00022432"/>
    </source>
</evidence>
<dbReference type="GO" id="GO:0006094">
    <property type="term" value="P:gluconeogenesis"/>
    <property type="evidence" value="ECO:0007669"/>
    <property type="project" value="UniProtKB-KW"/>
</dbReference>
<dbReference type="AlphaFoldDB" id="A0A3B0U6Q4"/>
<dbReference type="PROSITE" id="PS51463">
    <property type="entry name" value="P_GLUCOSE_ISOMERASE_3"/>
    <property type="match status" value="1"/>
</dbReference>
<gene>
    <name evidence="4" type="ORF">MNBD_BACTEROID04-1178</name>
</gene>
<evidence type="ECO:0000256" key="2">
    <source>
        <dbReference type="ARBA" id="ARBA00023152"/>
    </source>
</evidence>
<dbReference type="SUPFAM" id="SSF53697">
    <property type="entry name" value="SIS domain"/>
    <property type="match status" value="1"/>
</dbReference>
<keyword evidence="3 4" id="KW-0413">Isomerase</keyword>
<reference evidence="4" key="1">
    <citation type="submission" date="2018-06" db="EMBL/GenBank/DDBJ databases">
        <authorList>
            <person name="Zhirakovskaya E."/>
        </authorList>
    </citation>
    <scope>NUCLEOTIDE SEQUENCE</scope>
</reference>
<keyword evidence="2" id="KW-0324">Glycolysis</keyword>
<dbReference type="Pfam" id="PF00342">
    <property type="entry name" value="PGI"/>
    <property type="match status" value="1"/>
</dbReference>
<dbReference type="GO" id="GO:0048029">
    <property type="term" value="F:monosaccharide binding"/>
    <property type="evidence" value="ECO:0007669"/>
    <property type="project" value="TreeGrafter"/>
</dbReference>
<keyword evidence="1" id="KW-0312">Gluconeogenesis</keyword>
<dbReference type="InterPro" id="IPR046348">
    <property type="entry name" value="SIS_dom_sf"/>
</dbReference>
<dbReference type="PANTHER" id="PTHR11469">
    <property type="entry name" value="GLUCOSE-6-PHOSPHATE ISOMERASE"/>
    <property type="match status" value="1"/>
</dbReference>
<name>A0A3B0U6Q4_9ZZZZ</name>
<proteinExistence type="predicted"/>
<dbReference type="EC" id="5.3.1.9" evidence="4"/>
<dbReference type="PROSITE" id="PS00174">
    <property type="entry name" value="P_GLUCOSE_ISOMERASE_2"/>
    <property type="match status" value="1"/>
</dbReference>
<dbReference type="InterPro" id="IPR001672">
    <property type="entry name" value="G6P_Isomerase"/>
</dbReference>
<dbReference type="GO" id="GO:0051156">
    <property type="term" value="P:glucose 6-phosphate metabolic process"/>
    <property type="evidence" value="ECO:0007669"/>
    <property type="project" value="TreeGrafter"/>
</dbReference>
<dbReference type="GO" id="GO:0005829">
    <property type="term" value="C:cytosol"/>
    <property type="evidence" value="ECO:0007669"/>
    <property type="project" value="TreeGrafter"/>
</dbReference>
<dbReference type="GO" id="GO:0006096">
    <property type="term" value="P:glycolytic process"/>
    <property type="evidence" value="ECO:0007669"/>
    <property type="project" value="UniProtKB-KW"/>
</dbReference>
<accession>A0A3B0U6Q4</accession>
<evidence type="ECO:0000256" key="3">
    <source>
        <dbReference type="ARBA" id="ARBA00023235"/>
    </source>
</evidence>
<sequence>EHKIFVQGVIWNIFSYDQFGVELGKELAQKIYEKN</sequence>
<evidence type="ECO:0000313" key="4">
    <source>
        <dbReference type="EMBL" id="VAW20159.1"/>
    </source>
</evidence>
<dbReference type="GO" id="GO:0004347">
    <property type="term" value="F:glucose-6-phosphate isomerase activity"/>
    <property type="evidence" value="ECO:0007669"/>
    <property type="project" value="UniProtKB-EC"/>
</dbReference>